<name>A0A5C5XG23_9PLAN</name>
<evidence type="ECO:0000256" key="3">
    <source>
        <dbReference type="ARBA" id="ARBA00022989"/>
    </source>
</evidence>
<dbReference type="GO" id="GO:0016491">
    <property type="term" value="F:oxidoreductase activity"/>
    <property type="evidence" value="ECO:0007669"/>
    <property type="project" value="InterPro"/>
</dbReference>
<organism evidence="7 8">
    <name type="scientific">Rubinisphaera italica</name>
    <dbReference type="NCBI Taxonomy" id="2527969"/>
    <lineage>
        <taxon>Bacteria</taxon>
        <taxon>Pseudomonadati</taxon>
        <taxon>Planctomycetota</taxon>
        <taxon>Planctomycetia</taxon>
        <taxon>Planctomycetales</taxon>
        <taxon>Planctomycetaceae</taxon>
        <taxon>Rubinisphaera</taxon>
    </lineage>
</organism>
<reference evidence="7 8" key="1">
    <citation type="submission" date="2019-02" db="EMBL/GenBank/DDBJ databases">
        <title>Deep-cultivation of Planctomycetes and their phenomic and genomic characterization uncovers novel biology.</title>
        <authorList>
            <person name="Wiegand S."/>
            <person name="Jogler M."/>
            <person name="Boedeker C."/>
            <person name="Pinto D."/>
            <person name="Vollmers J."/>
            <person name="Rivas-Marin E."/>
            <person name="Kohn T."/>
            <person name="Peeters S.H."/>
            <person name="Heuer A."/>
            <person name="Rast P."/>
            <person name="Oberbeckmann S."/>
            <person name="Bunk B."/>
            <person name="Jeske O."/>
            <person name="Meyerdierks A."/>
            <person name="Storesund J.E."/>
            <person name="Kallscheuer N."/>
            <person name="Luecker S."/>
            <person name="Lage O.M."/>
            <person name="Pohl T."/>
            <person name="Merkel B.J."/>
            <person name="Hornburger P."/>
            <person name="Mueller R.-W."/>
            <person name="Bruemmer F."/>
            <person name="Labrenz M."/>
            <person name="Spormann A.M."/>
            <person name="Op Den Camp H."/>
            <person name="Overmann J."/>
            <person name="Amann R."/>
            <person name="Jetten M.S.M."/>
            <person name="Mascher T."/>
            <person name="Medema M.H."/>
            <person name="Devos D.P."/>
            <person name="Kaster A.-K."/>
            <person name="Ovreas L."/>
            <person name="Rohde M."/>
            <person name="Galperin M.Y."/>
            <person name="Jogler C."/>
        </authorList>
    </citation>
    <scope>NUCLEOTIDE SEQUENCE [LARGE SCALE GENOMIC DNA]</scope>
    <source>
        <strain evidence="7 8">Pan54</strain>
    </source>
</reference>
<dbReference type="GO" id="GO:0008610">
    <property type="term" value="P:lipid biosynthetic process"/>
    <property type="evidence" value="ECO:0007669"/>
    <property type="project" value="InterPro"/>
</dbReference>
<evidence type="ECO:0000256" key="5">
    <source>
        <dbReference type="SAM" id="Phobius"/>
    </source>
</evidence>
<feature type="transmembrane region" description="Helical" evidence="5">
    <location>
        <begin position="52"/>
        <end position="80"/>
    </location>
</feature>
<evidence type="ECO:0000256" key="2">
    <source>
        <dbReference type="ARBA" id="ARBA00022692"/>
    </source>
</evidence>
<keyword evidence="8" id="KW-1185">Reference proteome</keyword>
<proteinExistence type="predicted"/>
<feature type="transmembrane region" description="Helical" evidence="5">
    <location>
        <begin position="163"/>
        <end position="186"/>
    </location>
</feature>
<feature type="domain" description="Fatty acid hydroxylase" evidence="6">
    <location>
        <begin position="108"/>
        <end position="240"/>
    </location>
</feature>
<evidence type="ECO:0000313" key="8">
    <source>
        <dbReference type="Proteomes" id="UP000316095"/>
    </source>
</evidence>
<dbReference type="OrthoDB" id="9770329at2"/>
<dbReference type="AlphaFoldDB" id="A0A5C5XG23"/>
<feature type="transmembrane region" description="Helical" evidence="5">
    <location>
        <begin position="23"/>
        <end position="40"/>
    </location>
</feature>
<keyword evidence="2 5" id="KW-0812">Transmembrane</keyword>
<sequence length="302" mass="34848">MDMGHTITFLWERCRDWYANTDGILLMFQASLAVLVFEWIRRRGKLPWSGLAYSSCFANVLMILMNGALAPIFVILVDWAETAYSSLSIPHLEASTWQTTPTWILIPLILLALDFADYWNHRLMHSSKWFWPIHAIHHSDPHPTVLTTGRVHLLEPFVMQVSYILMLSWLNLPYAVLGGVAGLRILHNMYTHMNVDWDHGPFKYLLASPRYHRWHHADEPAAYGMNLANIFPFLDVIFCTYYVPGQCHEKMGAKGVPTNALEMVAWPFLEWNRLLTPKYKTIRHPASETSQSSDMVLHSPQS</sequence>
<dbReference type="InterPro" id="IPR050307">
    <property type="entry name" value="Sterol_Desaturase_Related"/>
</dbReference>
<dbReference type="InterPro" id="IPR006694">
    <property type="entry name" value="Fatty_acid_hydroxylase"/>
</dbReference>
<evidence type="ECO:0000313" key="7">
    <source>
        <dbReference type="EMBL" id="TWT61323.1"/>
    </source>
</evidence>
<protein>
    <submittedName>
        <fullName evidence="7">Fatty acid hydroxylase superfamily protein</fullName>
    </submittedName>
</protein>
<dbReference type="Pfam" id="PF04116">
    <property type="entry name" value="FA_hydroxylase"/>
    <property type="match status" value="1"/>
</dbReference>
<dbReference type="Proteomes" id="UP000316095">
    <property type="component" value="Unassembled WGS sequence"/>
</dbReference>
<accession>A0A5C5XG23</accession>
<evidence type="ECO:0000259" key="6">
    <source>
        <dbReference type="Pfam" id="PF04116"/>
    </source>
</evidence>
<dbReference type="PANTHER" id="PTHR11863">
    <property type="entry name" value="STEROL DESATURASE"/>
    <property type="match status" value="1"/>
</dbReference>
<gene>
    <name evidence="7" type="ORF">Pan54_20590</name>
</gene>
<feature type="transmembrane region" description="Helical" evidence="5">
    <location>
        <begin position="100"/>
        <end position="119"/>
    </location>
</feature>
<dbReference type="GO" id="GO:0005506">
    <property type="term" value="F:iron ion binding"/>
    <property type="evidence" value="ECO:0007669"/>
    <property type="project" value="InterPro"/>
</dbReference>
<comment type="subcellular location">
    <subcellularLocation>
        <location evidence="1">Membrane</location>
    </subcellularLocation>
</comment>
<dbReference type="RefSeq" id="WP_146503337.1">
    <property type="nucleotide sequence ID" value="NZ_SJPG01000001.1"/>
</dbReference>
<evidence type="ECO:0000256" key="4">
    <source>
        <dbReference type="ARBA" id="ARBA00023136"/>
    </source>
</evidence>
<evidence type="ECO:0000256" key="1">
    <source>
        <dbReference type="ARBA" id="ARBA00004370"/>
    </source>
</evidence>
<keyword evidence="3 5" id="KW-1133">Transmembrane helix</keyword>
<feature type="transmembrane region" description="Helical" evidence="5">
    <location>
        <begin position="221"/>
        <end position="243"/>
    </location>
</feature>
<dbReference type="EMBL" id="SJPG01000001">
    <property type="protein sequence ID" value="TWT61323.1"/>
    <property type="molecule type" value="Genomic_DNA"/>
</dbReference>
<keyword evidence="4 5" id="KW-0472">Membrane</keyword>
<dbReference type="GO" id="GO:0016020">
    <property type="term" value="C:membrane"/>
    <property type="evidence" value="ECO:0007669"/>
    <property type="project" value="UniProtKB-SubCell"/>
</dbReference>
<comment type="caution">
    <text evidence="7">The sequence shown here is derived from an EMBL/GenBank/DDBJ whole genome shotgun (WGS) entry which is preliminary data.</text>
</comment>